<dbReference type="CDD" id="cd01392">
    <property type="entry name" value="HTH_LacI"/>
    <property type="match status" value="1"/>
</dbReference>
<dbReference type="PROSITE" id="PS50932">
    <property type="entry name" value="HTH_LACI_2"/>
    <property type="match status" value="1"/>
</dbReference>
<dbReference type="SUPFAM" id="SSF53822">
    <property type="entry name" value="Periplasmic binding protein-like I"/>
    <property type="match status" value="1"/>
</dbReference>
<evidence type="ECO:0000256" key="2">
    <source>
        <dbReference type="ARBA" id="ARBA00023125"/>
    </source>
</evidence>
<dbReference type="PANTHER" id="PTHR30146">
    <property type="entry name" value="LACI-RELATED TRANSCRIPTIONAL REPRESSOR"/>
    <property type="match status" value="1"/>
</dbReference>
<reference evidence="8" key="1">
    <citation type="journal article" date="2019" name="Int. J. Syst. Evol. Microbiol.">
        <title>The Global Catalogue of Microorganisms (GCM) 10K type strain sequencing project: providing services to taxonomists for standard genome sequencing and annotation.</title>
        <authorList>
            <consortium name="The Broad Institute Genomics Platform"/>
            <consortium name="The Broad Institute Genome Sequencing Center for Infectious Disease"/>
            <person name="Wu L."/>
            <person name="Ma J."/>
        </authorList>
    </citation>
    <scope>NUCLEOTIDE SEQUENCE [LARGE SCALE GENOMIC DNA]</scope>
    <source>
        <strain evidence="8">JCM 18063</strain>
    </source>
</reference>
<dbReference type="InterPro" id="IPR010982">
    <property type="entry name" value="Lambda_DNA-bd_dom_sf"/>
</dbReference>
<dbReference type="Gene3D" id="3.40.50.2300">
    <property type="match status" value="2"/>
</dbReference>
<evidence type="ECO:0000256" key="4">
    <source>
        <dbReference type="SAM" id="MobiDB-lite"/>
    </source>
</evidence>
<dbReference type="PANTHER" id="PTHR30146:SF147">
    <property type="entry name" value="HTH-TYPE TRANSCRIPTIONAL REGULATOR DEGA"/>
    <property type="match status" value="1"/>
</dbReference>
<protein>
    <submittedName>
        <fullName evidence="7">LacI family DNA-binding transcriptional regulator</fullName>
    </submittedName>
</protein>
<evidence type="ECO:0000313" key="7">
    <source>
        <dbReference type="EMBL" id="GAA4722502.1"/>
    </source>
</evidence>
<dbReference type="SUPFAM" id="SSF47413">
    <property type="entry name" value="lambda repressor-like DNA-binding domains"/>
    <property type="match status" value="1"/>
</dbReference>
<dbReference type="Proteomes" id="UP001500956">
    <property type="component" value="Unassembled WGS sequence"/>
</dbReference>
<gene>
    <name evidence="7" type="ORF">GCM10023216_09670</name>
</gene>
<dbReference type="GO" id="GO:0003677">
    <property type="term" value="F:DNA binding"/>
    <property type="evidence" value="ECO:0007669"/>
    <property type="project" value="UniProtKB-KW"/>
</dbReference>
<keyword evidence="8" id="KW-1185">Reference proteome</keyword>
<proteinExistence type="predicted"/>
<dbReference type="PROSITE" id="PS50943">
    <property type="entry name" value="HTH_CROC1"/>
    <property type="match status" value="1"/>
</dbReference>
<comment type="caution">
    <text evidence="7">The sequence shown here is derived from an EMBL/GenBank/DDBJ whole genome shotgun (WGS) entry which is preliminary data.</text>
</comment>
<keyword evidence="2 7" id="KW-0238">DNA-binding</keyword>
<dbReference type="InterPro" id="IPR046335">
    <property type="entry name" value="LacI/GalR-like_sensor"/>
</dbReference>
<feature type="domain" description="HTH lacI-type" evidence="5">
    <location>
        <begin position="1"/>
        <end position="56"/>
    </location>
</feature>
<organism evidence="7 8">
    <name type="scientific">Isoptericola chiayiensis</name>
    <dbReference type="NCBI Taxonomy" id="579446"/>
    <lineage>
        <taxon>Bacteria</taxon>
        <taxon>Bacillati</taxon>
        <taxon>Actinomycetota</taxon>
        <taxon>Actinomycetes</taxon>
        <taxon>Micrococcales</taxon>
        <taxon>Promicromonosporaceae</taxon>
        <taxon>Isoptericola</taxon>
    </lineage>
</organism>
<dbReference type="RefSeq" id="WP_343037477.1">
    <property type="nucleotide sequence ID" value="NZ_BAABID010000006.1"/>
</dbReference>
<feature type="region of interest" description="Disordered" evidence="4">
    <location>
        <begin position="339"/>
        <end position="358"/>
    </location>
</feature>
<evidence type="ECO:0000256" key="3">
    <source>
        <dbReference type="ARBA" id="ARBA00023163"/>
    </source>
</evidence>
<dbReference type="SMART" id="SM00354">
    <property type="entry name" value="HTH_LACI"/>
    <property type="match status" value="1"/>
</dbReference>
<dbReference type="Pfam" id="PF13377">
    <property type="entry name" value="Peripla_BP_3"/>
    <property type="match status" value="1"/>
</dbReference>
<dbReference type="InterPro" id="IPR028082">
    <property type="entry name" value="Peripla_BP_I"/>
</dbReference>
<dbReference type="Pfam" id="PF00356">
    <property type="entry name" value="LacI"/>
    <property type="match status" value="1"/>
</dbReference>
<evidence type="ECO:0000313" key="8">
    <source>
        <dbReference type="Proteomes" id="UP001500956"/>
    </source>
</evidence>
<keyword evidence="1" id="KW-0805">Transcription regulation</keyword>
<dbReference type="Gene3D" id="1.10.260.40">
    <property type="entry name" value="lambda repressor-like DNA-binding domains"/>
    <property type="match status" value="1"/>
</dbReference>
<accession>A0ABP8Y798</accession>
<name>A0ABP8Y798_9MICO</name>
<dbReference type="InterPro" id="IPR001387">
    <property type="entry name" value="Cro/C1-type_HTH"/>
</dbReference>
<evidence type="ECO:0000259" key="6">
    <source>
        <dbReference type="PROSITE" id="PS50943"/>
    </source>
</evidence>
<dbReference type="EMBL" id="BAABID010000006">
    <property type="protein sequence ID" value="GAA4722502.1"/>
    <property type="molecule type" value="Genomic_DNA"/>
</dbReference>
<evidence type="ECO:0000259" key="5">
    <source>
        <dbReference type="PROSITE" id="PS50932"/>
    </source>
</evidence>
<evidence type="ECO:0000256" key="1">
    <source>
        <dbReference type="ARBA" id="ARBA00023015"/>
    </source>
</evidence>
<sequence>MTIQQVAAAAGVSPSTVSNLLNGRTNRMVPATKERIERAIAELGYRPNRAARQLRTGRTQTVGLIVPSVGNPFWGAFARELEVAALAVGCNVLLCNSERDPDRERRYVEELWEDGVRGIVLCSSLPTLDHLADIVRRGLRLVTFDRPAQAGDPEEVVSVSINNHVGGFLATSHLTELGHERLTFVSGSLAAVNRTGRFRGFCTALEGADLDPAAMPTWTAGGGAPFGDVEAAQVGRQAAHDLFSGTVEPPTGIVAINDMTALGFCRGLRDQGLHVGKDVSVVGFDDIILAELYDPPLTSVRQPISRMASLSLEEALKEDDREPGRSVLLRPELVVRDSTASPTGATAPVVADEDGVLQ</sequence>
<feature type="domain" description="HTH cro/C1-type" evidence="6">
    <location>
        <begin position="1"/>
        <end position="26"/>
    </location>
</feature>
<keyword evidence="3" id="KW-0804">Transcription</keyword>
<dbReference type="InterPro" id="IPR000843">
    <property type="entry name" value="HTH_LacI"/>
</dbReference>